<comment type="caution">
    <text evidence="2">The sequence shown here is derived from an EMBL/GenBank/DDBJ whole genome shotgun (WGS) entry which is preliminary data.</text>
</comment>
<dbReference type="EMBL" id="JAPQKL010000001">
    <property type="protein sequence ID" value="KAJ5145523.1"/>
    <property type="molecule type" value="Genomic_DNA"/>
</dbReference>
<dbReference type="AlphaFoldDB" id="A0A9W9LB79"/>
<gene>
    <name evidence="2" type="ORF">N7515_000087</name>
</gene>
<protein>
    <submittedName>
        <fullName evidence="2">Uncharacterized protein</fullName>
    </submittedName>
</protein>
<dbReference type="OrthoDB" id="10494834at2759"/>
<evidence type="ECO:0000313" key="3">
    <source>
        <dbReference type="Proteomes" id="UP001149079"/>
    </source>
</evidence>
<accession>A0A9W9LB79</accession>
<sequence length="167" mass="18859">MTAYIRMLKPLDTSRRIWAVLPSPVLTLRLSTLKTFCNCKTYGAPNISIVLQYPHPQAVGSGNNIRTEDLPGNEAIDPAILSDHDCHDSEYIQATENIIGIATHLDECPSNCFRFPDQDLSFQRRRHNLKKTVYHDRQSKVKKCSRTGKRHTNNGSCWSTRGPGHGK</sequence>
<organism evidence="2 3">
    <name type="scientific">Penicillium bovifimosum</name>
    <dbReference type="NCBI Taxonomy" id="126998"/>
    <lineage>
        <taxon>Eukaryota</taxon>
        <taxon>Fungi</taxon>
        <taxon>Dikarya</taxon>
        <taxon>Ascomycota</taxon>
        <taxon>Pezizomycotina</taxon>
        <taxon>Eurotiomycetes</taxon>
        <taxon>Eurotiomycetidae</taxon>
        <taxon>Eurotiales</taxon>
        <taxon>Aspergillaceae</taxon>
        <taxon>Penicillium</taxon>
    </lineage>
</organism>
<name>A0A9W9LB79_9EURO</name>
<proteinExistence type="predicted"/>
<feature type="non-terminal residue" evidence="2">
    <location>
        <position position="1"/>
    </location>
</feature>
<dbReference type="Proteomes" id="UP001149079">
    <property type="component" value="Unassembled WGS sequence"/>
</dbReference>
<evidence type="ECO:0000313" key="2">
    <source>
        <dbReference type="EMBL" id="KAJ5145523.1"/>
    </source>
</evidence>
<reference evidence="2" key="1">
    <citation type="submission" date="2022-11" db="EMBL/GenBank/DDBJ databases">
        <authorList>
            <person name="Petersen C."/>
        </authorList>
    </citation>
    <scope>NUCLEOTIDE SEQUENCE</scope>
    <source>
        <strain evidence="2">IBT 22155</strain>
    </source>
</reference>
<dbReference type="GeneID" id="81400001"/>
<dbReference type="RefSeq" id="XP_056525997.1">
    <property type="nucleotide sequence ID" value="XM_056660831.1"/>
</dbReference>
<feature type="region of interest" description="Disordered" evidence="1">
    <location>
        <begin position="140"/>
        <end position="167"/>
    </location>
</feature>
<feature type="compositionally biased region" description="Basic residues" evidence="1">
    <location>
        <begin position="140"/>
        <end position="152"/>
    </location>
</feature>
<evidence type="ECO:0000256" key="1">
    <source>
        <dbReference type="SAM" id="MobiDB-lite"/>
    </source>
</evidence>
<keyword evidence="3" id="KW-1185">Reference proteome</keyword>
<reference evidence="2" key="2">
    <citation type="journal article" date="2023" name="IMA Fungus">
        <title>Comparative genomic study of the Penicillium genus elucidates a diverse pangenome and 15 lateral gene transfer events.</title>
        <authorList>
            <person name="Petersen C."/>
            <person name="Sorensen T."/>
            <person name="Nielsen M.R."/>
            <person name="Sondergaard T.E."/>
            <person name="Sorensen J.L."/>
            <person name="Fitzpatrick D.A."/>
            <person name="Frisvad J.C."/>
            <person name="Nielsen K.L."/>
        </authorList>
    </citation>
    <scope>NUCLEOTIDE SEQUENCE</scope>
    <source>
        <strain evidence="2">IBT 22155</strain>
    </source>
</reference>